<dbReference type="EMBL" id="BAABIC010000031">
    <property type="protein sequence ID" value="GAA4711378.1"/>
    <property type="molecule type" value="Genomic_DNA"/>
</dbReference>
<dbReference type="Pfam" id="PF02826">
    <property type="entry name" value="2-Hacid_dh_C"/>
    <property type="match status" value="1"/>
</dbReference>
<accession>A0ABP8XR77</accession>
<dbReference type="InterPro" id="IPR050857">
    <property type="entry name" value="D-2-hydroxyacid_DH"/>
</dbReference>
<dbReference type="PROSITE" id="PS00671">
    <property type="entry name" value="D_2_HYDROXYACID_DH_3"/>
    <property type="match status" value="1"/>
</dbReference>
<dbReference type="InterPro" id="IPR036291">
    <property type="entry name" value="NAD(P)-bd_dom_sf"/>
</dbReference>
<evidence type="ECO:0000256" key="4">
    <source>
        <dbReference type="RuleBase" id="RU003719"/>
    </source>
</evidence>
<dbReference type="RefSeq" id="WP_345384358.1">
    <property type="nucleotide sequence ID" value="NZ_BAABIC010000031.1"/>
</dbReference>
<dbReference type="CDD" id="cd05299">
    <property type="entry name" value="CtBP_dh"/>
    <property type="match status" value="1"/>
</dbReference>
<name>A0ABP8XR77_9PSEU</name>
<evidence type="ECO:0000259" key="6">
    <source>
        <dbReference type="Pfam" id="PF02826"/>
    </source>
</evidence>
<keyword evidence="2 4" id="KW-0560">Oxidoreductase</keyword>
<protein>
    <submittedName>
        <fullName evidence="7">C-terminal binding protein</fullName>
    </submittedName>
</protein>
<dbReference type="Proteomes" id="UP001500325">
    <property type="component" value="Unassembled WGS sequence"/>
</dbReference>
<dbReference type="InterPro" id="IPR006139">
    <property type="entry name" value="D-isomer_2_OHA_DH_cat_dom"/>
</dbReference>
<evidence type="ECO:0000313" key="7">
    <source>
        <dbReference type="EMBL" id="GAA4711378.1"/>
    </source>
</evidence>
<dbReference type="Gene3D" id="3.40.50.720">
    <property type="entry name" value="NAD(P)-binding Rossmann-like Domain"/>
    <property type="match status" value="2"/>
</dbReference>
<dbReference type="Pfam" id="PF00389">
    <property type="entry name" value="2-Hacid_dh"/>
    <property type="match status" value="1"/>
</dbReference>
<comment type="similarity">
    <text evidence="1 4">Belongs to the D-isomer specific 2-hydroxyacid dehydrogenase family.</text>
</comment>
<evidence type="ECO:0000259" key="5">
    <source>
        <dbReference type="Pfam" id="PF00389"/>
    </source>
</evidence>
<dbReference type="PANTHER" id="PTHR42789">
    <property type="entry name" value="D-ISOMER SPECIFIC 2-HYDROXYACID DEHYDROGENASE FAMILY PROTEIN (AFU_ORTHOLOGUE AFUA_6G10090)"/>
    <property type="match status" value="1"/>
</dbReference>
<sequence length="325" mass="34799">MTASFRVVQTSTRVPVGPSDLTVFDGLDVDFEAVHAPDERTVLEATRDADAVLVLVEDFPRHVIENLRAARSITRYGIGYDTIDVAAATDRGIWVTNVPDANHREVAVHAIALALAVTRRLPALDRGIRSEGWASALAPGVHRPDVQTFGLLGLGRTGWRTAEVARALGYTVVAHDPAAVAGPDGVELVGFDELVARSDVLSLHVPLLESTRNIVDAAVLARMRPGSVLVNVSRGGLVDEHALADALVEGHLFGAGLDAFACEPLEADSPLRGLDSVILTPHAAHWSEESWAEVRSSALADVARVLRGEEPRSPVNRPQPLRRVP</sequence>
<dbReference type="SUPFAM" id="SSF51735">
    <property type="entry name" value="NAD(P)-binding Rossmann-fold domains"/>
    <property type="match status" value="1"/>
</dbReference>
<organism evidence="7 8">
    <name type="scientific">Pseudonocardia yuanmonensis</name>
    <dbReference type="NCBI Taxonomy" id="1095914"/>
    <lineage>
        <taxon>Bacteria</taxon>
        <taxon>Bacillati</taxon>
        <taxon>Actinomycetota</taxon>
        <taxon>Actinomycetes</taxon>
        <taxon>Pseudonocardiales</taxon>
        <taxon>Pseudonocardiaceae</taxon>
        <taxon>Pseudonocardia</taxon>
    </lineage>
</organism>
<feature type="domain" description="D-isomer specific 2-hydroxyacid dehydrogenase catalytic" evidence="5">
    <location>
        <begin position="17"/>
        <end position="316"/>
    </location>
</feature>
<dbReference type="PANTHER" id="PTHR42789:SF1">
    <property type="entry name" value="D-ISOMER SPECIFIC 2-HYDROXYACID DEHYDROGENASE FAMILY PROTEIN (AFU_ORTHOLOGUE AFUA_6G10090)"/>
    <property type="match status" value="1"/>
</dbReference>
<keyword evidence="3" id="KW-0520">NAD</keyword>
<dbReference type="InterPro" id="IPR029753">
    <property type="entry name" value="D-isomer_DH_CS"/>
</dbReference>
<feature type="domain" description="D-isomer specific 2-hydroxyacid dehydrogenase NAD-binding" evidence="6">
    <location>
        <begin position="111"/>
        <end position="284"/>
    </location>
</feature>
<evidence type="ECO:0000256" key="3">
    <source>
        <dbReference type="ARBA" id="ARBA00023027"/>
    </source>
</evidence>
<keyword evidence="8" id="KW-1185">Reference proteome</keyword>
<evidence type="ECO:0000256" key="2">
    <source>
        <dbReference type="ARBA" id="ARBA00023002"/>
    </source>
</evidence>
<dbReference type="InterPro" id="IPR006140">
    <property type="entry name" value="D-isomer_DH_NAD-bd"/>
</dbReference>
<gene>
    <name evidence="7" type="ORF">GCM10023215_62090</name>
</gene>
<evidence type="ECO:0000313" key="8">
    <source>
        <dbReference type="Proteomes" id="UP001500325"/>
    </source>
</evidence>
<dbReference type="InterPro" id="IPR043322">
    <property type="entry name" value="CtBP"/>
</dbReference>
<dbReference type="SUPFAM" id="SSF52283">
    <property type="entry name" value="Formate/glycerate dehydrogenase catalytic domain-like"/>
    <property type="match status" value="1"/>
</dbReference>
<evidence type="ECO:0000256" key="1">
    <source>
        <dbReference type="ARBA" id="ARBA00005854"/>
    </source>
</evidence>
<reference evidence="8" key="1">
    <citation type="journal article" date="2019" name="Int. J. Syst. Evol. Microbiol.">
        <title>The Global Catalogue of Microorganisms (GCM) 10K type strain sequencing project: providing services to taxonomists for standard genome sequencing and annotation.</title>
        <authorList>
            <consortium name="The Broad Institute Genomics Platform"/>
            <consortium name="The Broad Institute Genome Sequencing Center for Infectious Disease"/>
            <person name="Wu L."/>
            <person name="Ma J."/>
        </authorList>
    </citation>
    <scope>NUCLEOTIDE SEQUENCE [LARGE SCALE GENOMIC DNA]</scope>
    <source>
        <strain evidence="8">JCM 18055</strain>
    </source>
</reference>
<proteinExistence type="inferred from homology"/>
<dbReference type="PROSITE" id="PS00670">
    <property type="entry name" value="D_2_HYDROXYACID_DH_2"/>
    <property type="match status" value="1"/>
</dbReference>
<comment type="caution">
    <text evidence="7">The sequence shown here is derived from an EMBL/GenBank/DDBJ whole genome shotgun (WGS) entry which is preliminary data.</text>
</comment>